<evidence type="ECO:0000259" key="1">
    <source>
        <dbReference type="Pfam" id="PF00534"/>
    </source>
</evidence>
<dbReference type="Pfam" id="PF13439">
    <property type="entry name" value="Glyco_transf_4"/>
    <property type="match status" value="1"/>
</dbReference>
<dbReference type="PANTHER" id="PTHR45947">
    <property type="entry name" value="SULFOQUINOVOSYL TRANSFERASE SQD2"/>
    <property type="match status" value="1"/>
</dbReference>
<organism evidence="3 5">
    <name type="scientific">Caminibacter mediatlanticus TB-2</name>
    <dbReference type="NCBI Taxonomy" id="391592"/>
    <lineage>
        <taxon>Bacteria</taxon>
        <taxon>Pseudomonadati</taxon>
        <taxon>Campylobacterota</taxon>
        <taxon>Epsilonproteobacteria</taxon>
        <taxon>Nautiliales</taxon>
        <taxon>Nautiliaceae</taxon>
        <taxon>Caminibacter</taxon>
    </lineage>
</organism>
<dbReference type="InterPro" id="IPR001296">
    <property type="entry name" value="Glyco_trans_1"/>
</dbReference>
<dbReference type="InterPro" id="IPR028098">
    <property type="entry name" value="Glyco_trans_4-like_N"/>
</dbReference>
<evidence type="ECO:0000313" key="3">
    <source>
        <dbReference type="EMBL" id="EDM23177.1"/>
    </source>
</evidence>
<dbReference type="GO" id="GO:0016757">
    <property type="term" value="F:glycosyltransferase activity"/>
    <property type="evidence" value="ECO:0007669"/>
    <property type="project" value="InterPro"/>
</dbReference>
<dbReference type="Proteomes" id="UP000003288">
    <property type="component" value="Unassembled WGS sequence"/>
</dbReference>
<proteinExistence type="predicted"/>
<reference evidence="4 6" key="2">
    <citation type="submission" date="2019-05" db="EMBL/GenBank/DDBJ databases">
        <title>A comparative analysis of the Nautiliaceae.</title>
        <authorList>
            <person name="Grosche A."/>
            <person name="Smedile F."/>
            <person name="Vetriani C."/>
        </authorList>
    </citation>
    <scope>NUCLEOTIDE SEQUENCE [LARGE SCALE GENOMIC DNA]</scope>
    <source>
        <strain evidence="4 6">TB-2</strain>
    </source>
</reference>
<keyword evidence="3" id="KW-0808">Transferase</keyword>
<accession>A0AAI9F0Z4</accession>
<dbReference type="CDD" id="cd03801">
    <property type="entry name" value="GT4_PimA-like"/>
    <property type="match status" value="1"/>
</dbReference>
<dbReference type="PANTHER" id="PTHR45947:SF3">
    <property type="entry name" value="SULFOQUINOVOSYL TRANSFERASE SQD2"/>
    <property type="match status" value="1"/>
</dbReference>
<dbReference type="EMBL" id="CP040463">
    <property type="protein sequence ID" value="QCT93941.1"/>
    <property type="molecule type" value="Genomic_DNA"/>
</dbReference>
<dbReference type="Gene3D" id="3.40.50.2000">
    <property type="entry name" value="Glycogen Phosphorylase B"/>
    <property type="match status" value="2"/>
</dbReference>
<keyword evidence="6" id="KW-1185">Reference proteome</keyword>
<dbReference type="EMBL" id="ABCJ01000008">
    <property type="protein sequence ID" value="EDM23177.1"/>
    <property type="molecule type" value="Genomic_DNA"/>
</dbReference>
<dbReference type="Pfam" id="PF00534">
    <property type="entry name" value="Glycos_transf_1"/>
    <property type="match status" value="1"/>
</dbReference>
<feature type="domain" description="Glycosyltransferase subfamily 4-like N-terminal" evidence="2">
    <location>
        <begin position="58"/>
        <end position="163"/>
    </location>
</feature>
<evidence type="ECO:0000313" key="6">
    <source>
        <dbReference type="Proteomes" id="UP000306825"/>
    </source>
</evidence>
<dbReference type="InterPro" id="IPR050194">
    <property type="entry name" value="Glycosyltransferase_grp1"/>
</dbReference>
<evidence type="ECO:0000259" key="2">
    <source>
        <dbReference type="Pfam" id="PF13439"/>
    </source>
</evidence>
<protein>
    <submittedName>
        <fullName evidence="3">Glycosyl transferase family 1</fullName>
    </submittedName>
    <submittedName>
        <fullName evidence="4">Glycosyltransferase family 4 protein</fullName>
    </submittedName>
</protein>
<dbReference type="SUPFAM" id="SSF53756">
    <property type="entry name" value="UDP-Glycosyltransferase/glycogen phosphorylase"/>
    <property type="match status" value="1"/>
</dbReference>
<dbReference type="Proteomes" id="UP000306825">
    <property type="component" value="Chromosome"/>
</dbReference>
<gene>
    <name evidence="3" type="ORF">CMTB2_04457</name>
    <name evidence="4" type="ORF">FE773_01720</name>
</gene>
<name>A0AAI9F0Z4_9BACT</name>
<dbReference type="AlphaFoldDB" id="A0AAI9F0Z4"/>
<dbReference type="RefSeq" id="WP_007475163.1">
    <property type="nucleotide sequence ID" value="NZ_ABCJ01000008.1"/>
</dbReference>
<reference evidence="3 5" key="1">
    <citation type="journal article" date="2011" name="Stand. Genomic Sci.">
        <title>Draft genome sequence of Caminibacter mediatlanticus strain TB-2, an epsilonproteobacterium isolated from a deep-sea hydrothermal vent.</title>
        <authorList>
            <person name="Giovannelli D."/>
            <person name="Ferriera S."/>
            <person name="Johnson J."/>
            <person name="Kravitz S."/>
            <person name="Perez-Rodriguez I."/>
            <person name="Ricci J."/>
            <person name="O'Brien C."/>
            <person name="Voordeckers J.W."/>
            <person name="Bini E."/>
            <person name="Vetriani C."/>
        </authorList>
    </citation>
    <scope>NUCLEOTIDE SEQUENCE [LARGE SCALE GENOMIC DNA]</scope>
    <source>
        <strain evidence="3 5">TB-2</strain>
    </source>
</reference>
<feature type="domain" description="Glycosyl transferase family 1" evidence="1">
    <location>
        <begin position="174"/>
        <end position="305"/>
    </location>
</feature>
<sequence length="349" mass="41939">MEKIYVLHENGAKSHYKGLEYLCKQNNIKVEYREFSIIKLFLKSIFKKDFKGLKKQFLNFLFLLNLLISKNKRIVFGIAPYDWRLIFLNKILKNHTVYYHTSWVKWNRKFYPKKLFANLALIEFWENFLRNKVKYIFSVSEYTKKEIIRNLRIEPQKINVVYHSYEDDIFSYSDRELGNRFLFVGRLEKEKGLDEILEFFIDNRKYNLTIVGDGKLKSVVIDISNKYPNIIYKGFISNKKELAFIYNNHDYLLLNSKKTDYWEELFGMVIIEAMACGVIPIATKHKGPLEIIINNKTGFLIEEKNFIKFLQNFDFDNKEVLEKIKFNCIKYSKKFSVRNISKKWKKVLE</sequence>
<evidence type="ECO:0000313" key="4">
    <source>
        <dbReference type="EMBL" id="QCT93941.1"/>
    </source>
</evidence>
<evidence type="ECO:0000313" key="5">
    <source>
        <dbReference type="Proteomes" id="UP000003288"/>
    </source>
</evidence>